<dbReference type="AlphaFoldDB" id="A0A451D2E9"/>
<evidence type="ECO:0000259" key="3">
    <source>
        <dbReference type="PROSITE" id="PS51786"/>
    </source>
</evidence>
<dbReference type="GO" id="GO:0004176">
    <property type="term" value="F:ATP-dependent peptidase activity"/>
    <property type="evidence" value="ECO:0007669"/>
    <property type="project" value="UniProtKB-UniRule"/>
</dbReference>
<comment type="similarity">
    <text evidence="2">Belongs to the peptidase S16 family.</text>
</comment>
<name>A0A451D2E9_9GAMM</name>
<evidence type="ECO:0000256" key="2">
    <source>
        <dbReference type="PROSITE-ProRule" id="PRU01122"/>
    </source>
</evidence>
<dbReference type="Gene3D" id="3.30.230.10">
    <property type="match status" value="1"/>
</dbReference>
<dbReference type="OrthoDB" id="9758568at2"/>
<dbReference type="GO" id="GO:0006508">
    <property type="term" value="P:proteolysis"/>
    <property type="evidence" value="ECO:0007669"/>
    <property type="project" value="UniProtKB-KW"/>
</dbReference>
<accession>A0A451D2E9</accession>
<dbReference type="RefSeq" id="WP_157993564.1">
    <property type="nucleotide sequence ID" value="NZ_LR217703.1"/>
</dbReference>
<dbReference type="InterPro" id="IPR008269">
    <property type="entry name" value="Lon_proteolytic"/>
</dbReference>
<dbReference type="GO" id="GO:0005524">
    <property type="term" value="F:ATP binding"/>
    <property type="evidence" value="ECO:0007669"/>
    <property type="project" value="InterPro"/>
</dbReference>
<dbReference type="InterPro" id="IPR041699">
    <property type="entry name" value="AAA_32"/>
</dbReference>
<dbReference type="InterPro" id="IPR020568">
    <property type="entry name" value="Ribosomal_Su5_D2-typ_SF"/>
</dbReference>
<dbReference type="GO" id="GO:0004252">
    <property type="term" value="F:serine-type endopeptidase activity"/>
    <property type="evidence" value="ECO:0007669"/>
    <property type="project" value="UniProtKB-UniRule"/>
</dbReference>
<dbReference type="EC" id="3.4.21.53" evidence="2"/>
<reference evidence="4 5" key="1">
    <citation type="submission" date="2019-02" db="EMBL/GenBank/DDBJ databases">
        <authorList>
            <person name="Manzano-Marin A."/>
            <person name="Manzano-Marin A."/>
        </authorList>
    </citation>
    <scope>NUCLEOTIDE SEQUENCE [LARGE SCALE GENOMIC DNA]</scope>
    <source>
        <strain evidence="4 5">ErCicuneomaculata</strain>
    </source>
</reference>
<dbReference type="PROSITE" id="PS51786">
    <property type="entry name" value="LON_PROTEOLYTIC"/>
    <property type="match status" value="1"/>
</dbReference>
<dbReference type="Proteomes" id="UP000294412">
    <property type="component" value="Chromosome"/>
</dbReference>
<organism evidence="4 5">
    <name type="scientific">Candidatus Erwinia haradaeae</name>
    <dbReference type="NCBI Taxonomy" id="1922217"/>
    <lineage>
        <taxon>Bacteria</taxon>
        <taxon>Pseudomonadati</taxon>
        <taxon>Pseudomonadota</taxon>
        <taxon>Gammaproteobacteria</taxon>
        <taxon>Enterobacterales</taxon>
        <taxon>Erwiniaceae</taxon>
        <taxon>Erwinia</taxon>
    </lineage>
</organism>
<evidence type="ECO:0000256" key="1">
    <source>
        <dbReference type="ARBA" id="ARBA00022670"/>
    </source>
</evidence>
<feature type="domain" description="Lon proteolytic" evidence="3">
    <location>
        <begin position="350"/>
        <end position="547"/>
    </location>
</feature>
<dbReference type="InterPro" id="IPR014721">
    <property type="entry name" value="Ribsml_uS5_D2-typ_fold_subgr"/>
</dbReference>
<feature type="active site" evidence="2">
    <location>
        <position position="485"/>
    </location>
</feature>
<dbReference type="EMBL" id="LR217703">
    <property type="protein sequence ID" value="VFP79811.1"/>
    <property type="molecule type" value="Genomic_DNA"/>
</dbReference>
<sequence>MIFRNYQLEWNVLQPDITRFQHVSLSHKVTHINCFSIIQKRLYSGLNLLLKTRAQVPIMIIKSPESDAYLTFFESILSSMNEANKKKETKLYGGRYEIAEGIIHWYPAQNIQDNFASDGNVYHAGWIENQDLLGCVRFYQSKISLSPGLVHRANGGVLILPIRTLLAQPLIWLRLKKIITCKQFEWCSNDEKKPLPLDIPPMPIYLRLLLVGECDILEEFQNLEPELSSISIYGEFEDKIQIVNDLTLMNWKVWVQNIANSFQCTNLDTTFWPVLMHEGVRWTGDQASLPLDLEWIRNQIQGAILHSQEEIISGETLQKALNERAWREGFLSEQILNHIEQEQIHIDTLGSVIGQINALSVLRFPGHPSAFGEPVRISCVVHFGDGELSDVERKVALGGNIHSKSLIIIQSWLMSVLQLNQPMPFSASLVFEQSYTEVDGDSASLAALCALISALSLKPINQKIAVTGSLDQFGHVQSVGGINEKIEGFFRICNKRTLSGNQGVIIPSSNIQNLALHKDVIHAVKNNQFYIWAVSNVEEALFLLTEIAWKNKDTPSLFNFITNRILKLTTQDSQKRIGPLHWLRFLK</sequence>
<evidence type="ECO:0000313" key="4">
    <source>
        <dbReference type="EMBL" id="VFP79811.1"/>
    </source>
</evidence>
<dbReference type="InterPro" id="IPR027065">
    <property type="entry name" value="Lon_Prtase"/>
</dbReference>
<feature type="active site" evidence="2">
    <location>
        <position position="442"/>
    </location>
</feature>
<keyword evidence="1 2" id="KW-0645">Protease</keyword>
<keyword evidence="2" id="KW-0720">Serine protease</keyword>
<dbReference type="InterPro" id="IPR027417">
    <property type="entry name" value="P-loop_NTPase"/>
</dbReference>
<proteinExistence type="inferred from homology"/>
<dbReference type="Pfam" id="PF05362">
    <property type="entry name" value="Lon_C"/>
    <property type="match status" value="1"/>
</dbReference>
<dbReference type="Gene3D" id="3.40.50.300">
    <property type="entry name" value="P-loop containing nucleotide triphosphate hydrolases"/>
    <property type="match status" value="1"/>
</dbReference>
<gene>
    <name evidence="4" type="primary">ycbZ</name>
    <name evidence="4" type="ORF">ERCICUMA2628_357</name>
</gene>
<keyword evidence="2 4" id="KW-0378">Hydrolase</keyword>
<dbReference type="PANTHER" id="PTHR10046">
    <property type="entry name" value="ATP DEPENDENT LON PROTEASE FAMILY MEMBER"/>
    <property type="match status" value="1"/>
</dbReference>
<evidence type="ECO:0000313" key="5">
    <source>
        <dbReference type="Proteomes" id="UP000294412"/>
    </source>
</evidence>
<dbReference type="Pfam" id="PF13654">
    <property type="entry name" value="AAA_32"/>
    <property type="match status" value="1"/>
</dbReference>
<comment type="catalytic activity">
    <reaction evidence="2">
        <text>Hydrolysis of proteins in presence of ATP.</text>
        <dbReference type="EC" id="3.4.21.53"/>
    </reaction>
</comment>
<protein>
    <recommendedName>
        <fullName evidence="2">endopeptidase La</fullName>
        <ecNumber evidence="2">3.4.21.53</ecNumber>
    </recommendedName>
</protein>
<dbReference type="SUPFAM" id="SSF54211">
    <property type="entry name" value="Ribosomal protein S5 domain 2-like"/>
    <property type="match status" value="1"/>
</dbReference>
<dbReference type="GO" id="GO:0030163">
    <property type="term" value="P:protein catabolic process"/>
    <property type="evidence" value="ECO:0007669"/>
    <property type="project" value="InterPro"/>
</dbReference>